<keyword evidence="2" id="KW-0472">Membrane</keyword>
<dbReference type="EMBL" id="CAKM01000284">
    <property type="protein sequence ID" value="CCJ31348.1"/>
    <property type="molecule type" value="Genomic_DNA"/>
</dbReference>
<evidence type="ECO:0000256" key="2">
    <source>
        <dbReference type="SAM" id="Phobius"/>
    </source>
</evidence>
<comment type="caution">
    <text evidence="3">The sequence shown here is derived from an EMBL/GenBank/DDBJ whole genome shotgun (WGS) entry which is preliminary data.</text>
</comment>
<feature type="transmembrane region" description="Helical" evidence="2">
    <location>
        <begin position="40"/>
        <end position="61"/>
    </location>
</feature>
<evidence type="ECO:0000256" key="1">
    <source>
        <dbReference type="SAM" id="MobiDB-lite"/>
    </source>
</evidence>
<evidence type="ECO:0000313" key="3">
    <source>
        <dbReference type="EMBL" id="CCJ31348.1"/>
    </source>
</evidence>
<dbReference type="InParanoid" id="L0PG60"/>
<proteinExistence type="predicted"/>
<accession>L0PG60</accession>
<feature type="region of interest" description="Disordered" evidence="1">
    <location>
        <begin position="1"/>
        <end position="23"/>
    </location>
</feature>
<keyword evidence="2" id="KW-1133">Transmembrane helix</keyword>
<gene>
    <name evidence="3" type="ORF">PNEJI1_000276</name>
</gene>
<dbReference type="VEuPathDB" id="FungiDB:PNEJI1_000276"/>
<evidence type="ECO:0000313" key="4">
    <source>
        <dbReference type="Proteomes" id="UP000010422"/>
    </source>
</evidence>
<organism evidence="4">
    <name type="scientific">Pneumocystis jirovecii</name>
    <name type="common">Human pneumocystis pneumonia agent</name>
    <dbReference type="NCBI Taxonomy" id="42068"/>
    <lineage>
        <taxon>Eukaryota</taxon>
        <taxon>Fungi</taxon>
        <taxon>Dikarya</taxon>
        <taxon>Ascomycota</taxon>
        <taxon>Taphrinomycotina</taxon>
        <taxon>Pneumocystomycetes</taxon>
        <taxon>Pneumocystaceae</taxon>
        <taxon>Pneumocystis</taxon>
    </lineage>
</organism>
<keyword evidence="2" id="KW-0812">Transmembrane</keyword>
<name>L0PG60_PNEJI</name>
<protein>
    <submittedName>
        <fullName evidence="3">Uncharacterized protein</fullName>
    </submittedName>
</protein>
<sequence length="108" mass="11899">MSSYAREVSPAMSPAPFKHSTPNPSSAPIIAVILNLSSPFSIILSATKSFLLFSLNCLYIFGVKYKYLNPFSGFLISFHATEKCGISSSERPMRAPELADKYIRGIFN</sequence>
<dbReference type="Proteomes" id="UP000010422">
    <property type="component" value="Unassembled WGS sequence"/>
</dbReference>
<reference evidence="3 4" key="1">
    <citation type="journal article" date="2012" name="MBio">
        <title>De novo assembly of the Pneumocystis jirovecii genome from a single bronchoalveolar lavage fluid specimen from a patient.</title>
        <authorList>
            <person name="Cisse O.H."/>
            <person name="Pagni M."/>
            <person name="Hauser P.M."/>
        </authorList>
    </citation>
    <scope>NUCLEOTIDE SEQUENCE [LARGE SCALE GENOMIC DNA]</scope>
    <source>
        <strain evidence="3 4">SE8</strain>
    </source>
</reference>
<dbReference type="AlphaFoldDB" id="L0PG60"/>